<dbReference type="InterPro" id="IPR013783">
    <property type="entry name" value="Ig-like_fold"/>
</dbReference>
<dbReference type="EMBL" id="LLYW01000033">
    <property type="protein sequence ID" value="KUH32568.1"/>
    <property type="molecule type" value="Genomic_DNA"/>
</dbReference>
<keyword evidence="5" id="KW-1185">Reference proteome</keyword>
<dbReference type="InterPro" id="IPR052901">
    <property type="entry name" value="Bact_TGase-like"/>
</dbReference>
<accession>A0A100XWR3</accession>
<evidence type="ECO:0000259" key="3">
    <source>
        <dbReference type="SMART" id="SM00460"/>
    </source>
</evidence>
<evidence type="ECO:0000313" key="5">
    <source>
        <dbReference type="Proteomes" id="UP000053462"/>
    </source>
</evidence>
<name>A0A100XWR3_9EURY</name>
<dbReference type="InterPro" id="IPR002931">
    <property type="entry name" value="Transglutaminase-like"/>
</dbReference>
<evidence type="ECO:0000313" key="4">
    <source>
        <dbReference type="EMBL" id="KUH32568.1"/>
    </source>
</evidence>
<sequence>MVRRKYIAFLTLTLLSLLLVSIVLGPALIEAPPGTKSIEEILSPKLPPGNETNETGPPAEVPASPHFVLLVTGAAHTHYLRLNVYTDYTDGRWTTGNATRVPSGVIAPPEIKVPHHAERDRITVVSFLPLSGNLFTPLYTTRVDGAGAEVVPEYNLFRTPLNVTAYSLSAVGYTFDMPYLANLTAGNQTEYLSAPNDTRLAALAESITTGARSDYWKALSIVRYLASNYRHVENVTPPEGADRLTWFLFESKAGSSYDFASAFVLLARLNGLPSRLVEGVYIDAVPQTQVVTEKNRHFWAEVYFKDAGWLVFDPLHPTDQNVYMPFELEAPEVLMPLEPGSSGTVTIKFERVASGGNASVAVDVPTLGRIALIRESGIYNLTVGPFEEPGYYPVMVRATDREGNSLTRIIPVTVPGNVSALPDPVTAYLRKNDALTVELTVPGTGEVGLKTESPLVDSWFSIETLQNETKVYVRLIPPDDYPNGWHIENLTVMRGADEYNLHLPVFVMERTEIKAEVPRAVTAGDSFVINGTVEGSVTGERPRRGRVAAFINDRERDVLIGYANASNGTFTLPVKIPVYLSPGTKQVFIYYLTPIGYPYLPSGATFTVEVRGLARFSMPGLILARPGNVTVIGSLLSGAGRPIANVSIEYYLDGRPLGETTALADGRFSLVLQLPTIERHVLTVRYPGSPVYSPSAMNVTVATVELEVPERITGEIGEPIRISGKVVGIEGAALQAYVFPGKTYPIDVTNGSFELTIEPFQTVGERSVEFRHGTRTLGRTTVAVLSPVEIELLTPRAEGEKTAALRFRVVDSANNPVSGVYLNVSVDGFAMRVMTNGSGIATLEVPVQEDETNATVVVAFDGSSYYLPASGRFHVVIARKRGIPWTYIAIALVIGALIVRYRLVRRKPEKMEAEKVLKIIFNNGIPVFREGETVELSIECEGKAELYVDGKPAGKGRDFTLTLEVGEHTIEARCGELIERATVRIVPRYDDAVVDYYERCFLPWARGTGLDVEGMTPREIAAALTDMMYPWEPLDTLTEVFESAKYSTVEVSRGEFIKFYRSLLELVGGGCIV</sequence>
<organism evidence="4 5">
    <name type="scientific">Thermococcus celericrescens</name>
    <dbReference type="NCBI Taxonomy" id="227598"/>
    <lineage>
        <taxon>Archaea</taxon>
        <taxon>Methanobacteriati</taxon>
        <taxon>Methanobacteriota</taxon>
        <taxon>Thermococci</taxon>
        <taxon>Thermococcales</taxon>
        <taxon>Thermococcaceae</taxon>
        <taxon>Thermococcus</taxon>
    </lineage>
</organism>
<evidence type="ECO:0000256" key="2">
    <source>
        <dbReference type="SAM" id="Phobius"/>
    </source>
</evidence>
<protein>
    <recommendedName>
        <fullName evidence="3">Transglutaminase-like domain-containing protein</fullName>
    </recommendedName>
</protein>
<dbReference type="Gene3D" id="2.60.40.10">
    <property type="entry name" value="Immunoglobulins"/>
    <property type="match status" value="1"/>
</dbReference>
<dbReference type="PANTHER" id="PTHR42736">
    <property type="entry name" value="PROTEIN-GLUTAMINE GAMMA-GLUTAMYLTRANSFERASE"/>
    <property type="match status" value="1"/>
</dbReference>
<dbReference type="PANTHER" id="PTHR42736:SF1">
    <property type="entry name" value="PROTEIN-GLUTAMINE GAMMA-GLUTAMYLTRANSFERASE"/>
    <property type="match status" value="1"/>
</dbReference>
<dbReference type="InterPro" id="IPR038765">
    <property type="entry name" value="Papain-like_cys_pep_sf"/>
</dbReference>
<dbReference type="SMART" id="SM00460">
    <property type="entry name" value="TGc"/>
    <property type="match status" value="1"/>
</dbReference>
<keyword evidence="2" id="KW-0812">Transmembrane</keyword>
<feature type="transmembrane region" description="Helical" evidence="2">
    <location>
        <begin position="882"/>
        <end position="901"/>
    </location>
</feature>
<dbReference type="SUPFAM" id="SSF54001">
    <property type="entry name" value="Cysteine proteinases"/>
    <property type="match status" value="1"/>
</dbReference>
<dbReference type="STRING" id="227598.APY94_09345"/>
<keyword evidence="2" id="KW-1133">Transmembrane helix</keyword>
<dbReference type="AlphaFoldDB" id="A0A100XWR3"/>
<dbReference type="InterPro" id="IPR008964">
    <property type="entry name" value="Invasin/intimin_cell_adhesion"/>
</dbReference>
<feature type="domain" description="Transglutaminase-like" evidence="3">
    <location>
        <begin position="248"/>
        <end position="316"/>
    </location>
</feature>
<dbReference type="OrthoDB" id="18481at2157"/>
<gene>
    <name evidence="4" type="ORF">APY94_09345</name>
</gene>
<dbReference type="Proteomes" id="UP000053462">
    <property type="component" value="Unassembled WGS sequence"/>
</dbReference>
<feature type="region of interest" description="Disordered" evidence="1">
    <location>
        <begin position="40"/>
        <end position="59"/>
    </location>
</feature>
<evidence type="ECO:0000256" key="1">
    <source>
        <dbReference type="SAM" id="MobiDB-lite"/>
    </source>
</evidence>
<proteinExistence type="predicted"/>
<dbReference type="Gene3D" id="3.10.620.30">
    <property type="match status" value="1"/>
</dbReference>
<comment type="caution">
    <text evidence="4">The sequence shown here is derived from an EMBL/GenBank/DDBJ whole genome shotgun (WGS) entry which is preliminary data.</text>
</comment>
<keyword evidence="2" id="KW-0472">Membrane</keyword>
<dbReference type="SUPFAM" id="SSF49373">
    <property type="entry name" value="Invasin/intimin cell-adhesion fragments"/>
    <property type="match status" value="1"/>
</dbReference>
<reference evidence="4 5" key="1">
    <citation type="submission" date="2015-10" db="EMBL/GenBank/DDBJ databases">
        <title>Draft genome sequence of Thermococcus celericrescens strain DSM 17994.</title>
        <authorList>
            <person name="Hong S.-J."/>
            <person name="Park C.-E."/>
            <person name="Shin J.-H."/>
        </authorList>
    </citation>
    <scope>NUCLEOTIDE SEQUENCE [LARGE SCALE GENOMIC DNA]</scope>
    <source>
        <strain evidence="4 5">DSM 17994</strain>
    </source>
</reference>
<dbReference type="RefSeq" id="WP_058939379.1">
    <property type="nucleotide sequence ID" value="NZ_LLYW01000033.1"/>
</dbReference>
<dbReference type="Pfam" id="PF01841">
    <property type="entry name" value="Transglut_core"/>
    <property type="match status" value="1"/>
</dbReference>